<feature type="transmembrane region" description="Helical" evidence="8">
    <location>
        <begin position="45"/>
        <end position="67"/>
    </location>
</feature>
<evidence type="ECO:0000256" key="4">
    <source>
        <dbReference type="ARBA" id="ARBA00022692"/>
    </source>
</evidence>
<feature type="transmembrane region" description="Helical" evidence="8">
    <location>
        <begin position="73"/>
        <end position="96"/>
    </location>
</feature>
<evidence type="ECO:0000313" key="9">
    <source>
        <dbReference type="EMBL" id="REI41195.1"/>
    </source>
</evidence>
<accession>A0ABX9KGV9</accession>
<evidence type="ECO:0000256" key="1">
    <source>
        <dbReference type="ARBA" id="ARBA00004141"/>
    </source>
</evidence>
<dbReference type="PANTHER" id="PTHR48086:SF7">
    <property type="entry name" value="SODIUM-SOLUTE SYMPORTER-RELATED"/>
    <property type="match status" value="1"/>
</dbReference>
<feature type="transmembrane region" description="Helical" evidence="8">
    <location>
        <begin position="412"/>
        <end position="432"/>
    </location>
</feature>
<evidence type="ECO:0000256" key="6">
    <source>
        <dbReference type="ARBA" id="ARBA00023136"/>
    </source>
</evidence>
<sequence length="472" mass="51473">MGRIFYIVLATAVVLLGSGAISVYIGKKFNTSEDWDVGGRALPLYVTVGSQFATVMGGGMLVAHVGLGYSSGWATLTYGLFLSGVMFILSFFAHWLRTQEFTTIPDILERFYGKSRALTLVAVLATIIVPFGWICTQLVAVSKLFSNLLGVSPVILIIIFAMISLLFVLPAGLASVAWTDFIFSCLMIVVSIGSLVFAFKMGGGITNIFAHLPVETKAFPQSMTSVGWPTILLWMFAILPGGLTNQMYYQRIGAVKNIKDAKKSLIYSGLLILFAEFWAIYLGFSIKSMAPNLQPEMASAWFLNKLPIWFLAIYSGFLVATIISTIDSAIHTVVVNFTTDILGKVIKTDTMSSKKRLYVSRVFAVGVTAVAVIIAIIFPEALKLLVLTYAFSASVLLAPIFLGYFYKDSNFLTVQGVIASMSFGFLGCLSGFLLKTTIPYVVIGILSSFISLIIVSKFTKRESEVAEEEANF</sequence>
<dbReference type="Proteomes" id="UP000263486">
    <property type="component" value="Unassembled WGS sequence"/>
</dbReference>
<dbReference type="CDD" id="cd10322">
    <property type="entry name" value="SLC5sbd"/>
    <property type="match status" value="1"/>
</dbReference>
<feature type="transmembrane region" description="Helical" evidence="8">
    <location>
        <begin position="6"/>
        <end position="25"/>
    </location>
</feature>
<dbReference type="PROSITE" id="PS50283">
    <property type="entry name" value="NA_SOLUT_SYMP_3"/>
    <property type="match status" value="1"/>
</dbReference>
<keyword evidence="4 8" id="KW-0812">Transmembrane</keyword>
<feature type="transmembrane region" description="Helical" evidence="8">
    <location>
        <begin position="306"/>
        <end position="337"/>
    </location>
</feature>
<reference evidence="9 10" key="1">
    <citation type="submission" date="2018-08" db="EMBL/GenBank/DDBJ databases">
        <title>Draft genome sequence of Psychrilyobacter sp. strain SD5 isolated from Black Sea water.</title>
        <authorList>
            <person name="Yadav S."/>
            <person name="Villanueva L."/>
            <person name="Damste J.S.S."/>
        </authorList>
    </citation>
    <scope>NUCLEOTIDE SEQUENCE [LARGE SCALE GENOMIC DNA]</scope>
    <source>
        <strain evidence="9 10">SD5</strain>
    </source>
</reference>
<feature type="transmembrane region" description="Helical" evidence="8">
    <location>
        <begin position="438"/>
        <end position="455"/>
    </location>
</feature>
<feature type="transmembrane region" description="Helical" evidence="8">
    <location>
        <begin position="181"/>
        <end position="206"/>
    </location>
</feature>
<keyword evidence="6 8" id="KW-0472">Membrane</keyword>
<evidence type="ECO:0000313" key="10">
    <source>
        <dbReference type="Proteomes" id="UP000263486"/>
    </source>
</evidence>
<comment type="subcellular location">
    <subcellularLocation>
        <location evidence="1">Membrane</location>
        <topology evidence="1">Multi-pass membrane protein</topology>
    </subcellularLocation>
</comment>
<evidence type="ECO:0000256" key="8">
    <source>
        <dbReference type="SAM" id="Phobius"/>
    </source>
</evidence>
<dbReference type="InterPro" id="IPR050277">
    <property type="entry name" value="Sodium:Solute_Symporter"/>
</dbReference>
<organism evidence="9 10">
    <name type="scientific">Psychrilyobacter piezotolerans</name>
    <dbReference type="NCBI Taxonomy" id="2293438"/>
    <lineage>
        <taxon>Bacteria</taxon>
        <taxon>Fusobacteriati</taxon>
        <taxon>Fusobacteriota</taxon>
        <taxon>Fusobacteriia</taxon>
        <taxon>Fusobacteriales</taxon>
        <taxon>Fusobacteriaceae</taxon>
        <taxon>Psychrilyobacter</taxon>
    </lineage>
</organism>
<dbReference type="EMBL" id="QUAJ01000012">
    <property type="protein sequence ID" value="REI41195.1"/>
    <property type="molecule type" value="Genomic_DNA"/>
</dbReference>
<comment type="caution">
    <text evidence="9">The sequence shown here is derived from an EMBL/GenBank/DDBJ whole genome shotgun (WGS) entry which is preliminary data.</text>
</comment>
<dbReference type="RefSeq" id="WP_114642366.1">
    <property type="nucleotide sequence ID" value="NZ_JAACIO010000013.1"/>
</dbReference>
<feature type="transmembrane region" description="Helical" evidence="8">
    <location>
        <begin position="145"/>
        <end position="169"/>
    </location>
</feature>
<feature type="transmembrane region" description="Helical" evidence="8">
    <location>
        <begin position="358"/>
        <end position="378"/>
    </location>
</feature>
<protein>
    <submittedName>
        <fullName evidence="9">Sodium:solute symporter family protein</fullName>
    </submittedName>
</protein>
<feature type="transmembrane region" description="Helical" evidence="8">
    <location>
        <begin position="226"/>
        <end position="244"/>
    </location>
</feature>
<gene>
    <name evidence="9" type="ORF">DYH56_08240</name>
</gene>
<evidence type="ECO:0000256" key="7">
    <source>
        <dbReference type="RuleBase" id="RU362091"/>
    </source>
</evidence>
<dbReference type="InterPro" id="IPR038377">
    <property type="entry name" value="Na/Glc_symporter_sf"/>
</dbReference>
<name>A0ABX9KGV9_9FUSO</name>
<keyword evidence="5 8" id="KW-1133">Transmembrane helix</keyword>
<evidence type="ECO:0000256" key="3">
    <source>
        <dbReference type="ARBA" id="ARBA00022448"/>
    </source>
</evidence>
<dbReference type="Pfam" id="PF00474">
    <property type="entry name" value="SSF"/>
    <property type="match status" value="1"/>
</dbReference>
<proteinExistence type="inferred from homology"/>
<feature type="transmembrane region" description="Helical" evidence="8">
    <location>
        <begin position="384"/>
        <end position="405"/>
    </location>
</feature>
<keyword evidence="10" id="KW-1185">Reference proteome</keyword>
<dbReference type="InterPro" id="IPR001734">
    <property type="entry name" value="Na/solute_symporter"/>
</dbReference>
<dbReference type="PANTHER" id="PTHR48086">
    <property type="entry name" value="SODIUM/PROLINE SYMPORTER-RELATED"/>
    <property type="match status" value="1"/>
</dbReference>
<feature type="transmembrane region" description="Helical" evidence="8">
    <location>
        <begin position="265"/>
        <end position="286"/>
    </location>
</feature>
<comment type="similarity">
    <text evidence="2 7">Belongs to the sodium:solute symporter (SSF) (TC 2.A.21) family.</text>
</comment>
<evidence type="ECO:0000256" key="2">
    <source>
        <dbReference type="ARBA" id="ARBA00006434"/>
    </source>
</evidence>
<keyword evidence="3" id="KW-0813">Transport</keyword>
<evidence type="ECO:0000256" key="5">
    <source>
        <dbReference type="ARBA" id="ARBA00022989"/>
    </source>
</evidence>
<feature type="transmembrane region" description="Helical" evidence="8">
    <location>
        <begin position="117"/>
        <end position="139"/>
    </location>
</feature>
<dbReference type="Gene3D" id="1.20.1730.10">
    <property type="entry name" value="Sodium/glucose cotransporter"/>
    <property type="match status" value="1"/>
</dbReference>